<dbReference type="AlphaFoldDB" id="A0A2P5P685"/>
<proteinExistence type="predicted"/>
<comment type="caution">
    <text evidence="2">The sequence shown here is derived from an EMBL/GenBank/DDBJ whole genome shotgun (WGS) entry which is preliminary data.</text>
</comment>
<dbReference type="OrthoDB" id="166558at2"/>
<organism evidence="2 3">
    <name type="scientific">Dehalogenimonas etheniformans</name>
    <dbReference type="NCBI Taxonomy" id="1536648"/>
    <lineage>
        <taxon>Bacteria</taxon>
        <taxon>Bacillati</taxon>
        <taxon>Chloroflexota</taxon>
        <taxon>Dehalococcoidia</taxon>
        <taxon>Dehalococcoidales</taxon>
        <taxon>Dehalococcoidaceae</taxon>
        <taxon>Dehalogenimonas</taxon>
    </lineage>
</organism>
<sequence>MDGNGKSLTVGKIQTPDGELTLQIPASVYIWNAAGAAQPFLSAQPITGILPETPIAEVLCAYEMGPVGATFNPSVNLMISYKVDKLPVGCQEDDLYIGWWDGTKWIKLQSAVDPVSDTVTAPISHFSIYGLLAPINPTSFSVQEIPPQQTRSDEQQLMESIVAEILPLYASDGSISRIDIDYRLPSPVTTLGLESITLVFEVIHDEKVIDTKYYSLSLSDDNGLLQYIPETDWGNGSYNFTVAVEQTAGFFDIATEAVEISIQPNNEISNGTVVRWNLLATLVGWSIALSIILIMVLLVRFKQLKNNR</sequence>
<gene>
    <name evidence="2" type="ORF">JP09_008760</name>
</gene>
<keyword evidence="1" id="KW-0812">Transmembrane</keyword>
<feature type="transmembrane region" description="Helical" evidence="1">
    <location>
        <begin position="276"/>
        <end position="299"/>
    </location>
</feature>
<keyword evidence="3" id="KW-1185">Reference proteome</keyword>
<dbReference type="Proteomes" id="UP000235653">
    <property type="component" value="Unassembled WGS sequence"/>
</dbReference>
<keyword evidence="1" id="KW-1133">Transmembrane helix</keyword>
<evidence type="ECO:0000256" key="1">
    <source>
        <dbReference type="SAM" id="Phobius"/>
    </source>
</evidence>
<keyword evidence="1" id="KW-0472">Membrane</keyword>
<dbReference type="RefSeq" id="WP_102330824.1">
    <property type="nucleotide sequence ID" value="NZ_JQAN02000011.1"/>
</dbReference>
<dbReference type="EMBL" id="JQAN02000011">
    <property type="protein sequence ID" value="PPD57813.1"/>
    <property type="molecule type" value="Genomic_DNA"/>
</dbReference>
<accession>A0A2P5P685</accession>
<reference evidence="2 3" key="1">
    <citation type="journal article" date="2017" name="ISME J.">
        <title>Grape pomace compost harbors organohalide-respiring Dehalogenimonas species with novel reductive dehalogenase genes.</title>
        <authorList>
            <person name="Yang Y."/>
            <person name="Higgins S.A."/>
            <person name="Yan J."/>
            <person name="Simsir B."/>
            <person name="Chourey K."/>
            <person name="Iyer R."/>
            <person name="Hettich R.L."/>
            <person name="Baldwin B."/>
            <person name="Ogles D.M."/>
            <person name="Loffler F.E."/>
        </authorList>
    </citation>
    <scope>NUCLEOTIDE SEQUENCE [LARGE SCALE GENOMIC DNA]</scope>
    <source>
        <strain evidence="2 3">GP</strain>
    </source>
</reference>
<protein>
    <submittedName>
        <fullName evidence="2">Uncharacterized protein</fullName>
    </submittedName>
</protein>
<evidence type="ECO:0000313" key="3">
    <source>
        <dbReference type="Proteomes" id="UP000235653"/>
    </source>
</evidence>
<evidence type="ECO:0000313" key="2">
    <source>
        <dbReference type="EMBL" id="PPD57813.1"/>
    </source>
</evidence>
<name>A0A2P5P685_9CHLR</name>